<dbReference type="GO" id="GO:0000160">
    <property type="term" value="P:phosphorelay signal transduction system"/>
    <property type="evidence" value="ECO:0007669"/>
    <property type="project" value="InterPro"/>
</dbReference>
<evidence type="ECO:0000256" key="2">
    <source>
        <dbReference type="PROSITE-ProRule" id="PRU00169"/>
    </source>
</evidence>
<evidence type="ECO:0000313" key="5">
    <source>
        <dbReference type="Proteomes" id="UP000179242"/>
    </source>
</evidence>
<feature type="domain" description="Response regulatory" evidence="3">
    <location>
        <begin position="6"/>
        <end position="130"/>
    </location>
</feature>
<dbReference type="InterPro" id="IPR050595">
    <property type="entry name" value="Bact_response_regulator"/>
</dbReference>
<name>A0A1F4U394_UNCSA</name>
<dbReference type="PANTHER" id="PTHR44591">
    <property type="entry name" value="STRESS RESPONSE REGULATOR PROTEIN 1"/>
    <property type="match status" value="1"/>
</dbReference>
<dbReference type="PROSITE" id="PS50110">
    <property type="entry name" value="RESPONSE_REGULATORY"/>
    <property type="match status" value="1"/>
</dbReference>
<evidence type="ECO:0000256" key="1">
    <source>
        <dbReference type="ARBA" id="ARBA00022553"/>
    </source>
</evidence>
<dbReference type="Pfam" id="PF00072">
    <property type="entry name" value="Response_reg"/>
    <property type="match status" value="1"/>
</dbReference>
<protein>
    <recommendedName>
        <fullName evidence="3">Response regulatory domain-containing protein</fullName>
    </recommendedName>
</protein>
<dbReference type="Proteomes" id="UP000179242">
    <property type="component" value="Unassembled WGS sequence"/>
</dbReference>
<dbReference type="EMBL" id="MEUJ01000009">
    <property type="protein sequence ID" value="OGC39382.1"/>
    <property type="molecule type" value="Genomic_DNA"/>
</dbReference>
<dbReference type="PANTHER" id="PTHR44591:SF3">
    <property type="entry name" value="RESPONSE REGULATORY DOMAIN-CONTAINING PROTEIN"/>
    <property type="match status" value="1"/>
</dbReference>
<comment type="caution">
    <text evidence="4">The sequence shown here is derived from an EMBL/GenBank/DDBJ whole genome shotgun (WGS) entry which is preliminary data.</text>
</comment>
<keyword evidence="1 2" id="KW-0597">Phosphoprotein</keyword>
<dbReference type="SUPFAM" id="SSF52172">
    <property type="entry name" value="CheY-like"/>
    <property type="match status" value="1"/>
</dbReference>
<evidence type="ECO:0000313" key="4">
    <source>
        <dbReference type="EMBL" id="OGC39382.1"/>
    </source>
</evidence>
<dbReference type="SMART" id="SM00448">
    <property type="entry name" value="REC"/>
    <property type="match status" value="1"/>
</dbReference>
<reference evidence="4 5" key="1">
    <citation type="journal article" date="2016" name="Nat. Commun.">
        <title>Thousands of microbial genomes shed light on interconnected biogeochemical processes in an aquifer system.</title>
        <authorList>
            <person name="Anantharaman K."/>
            <person name="Brown C.T."/>
            <person name="Hug L.A."/>
            <person name="Sharon I."/>
            <person name="Castelle C.J."/>
            <person name="Probst A.J."/>
            <person name="Thomas B.C."/>
            <person name="Singh A."/>
            <person name="Wilkins M.J."/>
            <person name="Karaoz U."/>
            <person name="Brodie E.L."/>
            <person name="Williams K.H."/>
            <person name="Hubbard S.S."/>
            <person name="Banfield J.F."/>
        </authorList>
    </citation>
    <scope>NUCLEOTIDE SEQUENCE [LARGE SCALE GENOMIC DNA]</scope>
</reference>
<organism evidence="4 5">
    <name type="scientific">candidate division WOR-1 bacterium RIFOXYC2_FULL_46_14</name>
    <dbReference type="NCBI Taxonomy" id="1802587"/>
    <lineage>
        <taxon>Bacteria</taxon>
        <taxon>Bacillati</taxon>
        <taxon>Saganbacteria</taxon>
    </lineage>
</organism>
<evidence type="ECO:0000259" key="3">
    <source>
        <dbReference type="PROSITE" id="PS50110"/>
    </source>
</evidence>
<dbReference type="InterPro" id="IPR001789">
    <property type="entry name" value="Sig_transdc_resp-reg_receiver"/>
</dbReference>
<dbReference type="Gene3D" id="3.40.50.2300">
    <property type="match status" value="1"/>
</dbReference>
<proteinExistence type="predicted"/>
<dbReference type="InterPro" id="IPR011006">
    <property type="entry name" value="CheY-like_superfamily"/>
</dbReference>
<sequence length="168" mass="19575">MKEKPLILIVDDEKDFADNLSEIIRSSGKYDTLVAYSAEDAFKIFEDNKKLLGFANRIKLTLLDIKMPGISGLELLKKLRDKYNHQSGVMMLTAWEDAEKFQNARKGEVAAYILKPYKEEDLMNKIDRFFEGKDLWMIEKTKWDTIVRENQLKTAEEKKETPPPASYF</sequence>
<gene>
    <name evidence="4" type="ORF">A2438_06670</name>
</gene>
<dbReference type="AlphaFoldDB" id="A0A1F4U394"/>
<feature type="modified residue" description="4-aspartylphosphate" evidence="2">
    <location>
        <position position="64"/>
    </location>
</feature>
<dbReference type="CDD" id="cd00156">
    <property type="entry name" value="REC"/>
    <property type="match status" value="1"/>
</dbReference>
<accession>A0A1F4U394</accession>